<keyword evidence="2" id="KW-1185">Reference proteome</keyword>
<name>A0A7Y0EFS6_9CLOT</name>
<dbReference type="AlphaFoldDB" id="A0A7Y0EFS6"/>
<reference evidence="1 2" key="1">
    <citation type="submission" date="2020-06" db="EMBL/GenBank/DDBJ databases">
        <title>Complete Genome Sequence of Clostridium muelleri sp. nov. P21T, an Acid-Alcohol Producing Acetogen Isolated from Old Hay.</title>
        <authorList>
            <person name="Duncan K.E."/>
            <person name="Tanner R.S."/>
        </authorList>
    </citation>
    <scope>NUCLEOTIDE SEQUENCE [LARGE SCALE GENOMIC DNA]</scope>
    <source>
        <strain evidence="1 2">P21</strain>
    </source>
</reference>
<dbReference type="Pfam" id="PF06207">
    <property type="entry name" value="DUF1002"/>
    <property type="match status" value="1"/>
</dbReference>
<proteinExistence type="predicted"/>
<evidence type="ECO:0000313" key="2">
    <source>
        <dbReference type="Proteomes" id="UP000537131"/>
    </source>
</evidence>
<organism evidence="1 2">
    <name type="scientific">Clostridium muellerianum</name>
    <dbReference type="NCBI Taxonomy" id="2716538"/>
    <lineage>
        <taxon>Bacteria</taxon>
        <taxon>Bacillati</taxon>
        <taxon>Bacillota</taxon>
        <taxon>Clostridia</taxon>
        <taxon>Eubacteriales</taxon>
        <taxon>Clostridiaceae</taxon>
        <taxon>Clostridium</taxon>
    </lineage>
</organism>
<dbReference type="RefSeq" id="WP_169296926.1">
    <property type="nucleotide sequence ID" value="NZ_JABBNI010000012.1"/>
</dbReference>
<accession>A0A7Y0EFS6</accession>
<comment type="caution">
    <text evidence="1">The sequence shown here is derived from an EMBL/GenBank/DDBJ whole genome shotgun (WGS) entry which is preliminary data.</text>
</comment>
<evidence type="ECO:0000313" key="1">
    <source>
        <dbReference type="EMBL" id="NMM62322.1"/>
    </source>
</evidence>
<protein>
    <submittedName>
        <fullName evidence="1">DUF1002 domain-containing protein</fullName>
    </submittedName>
</protein>
<dbReference type="Proteomes" id="UP000537131">
    <property type="component" value="Unassembled WGS sequence"/>
</dbReference>
<gene>
    <name evidence="1" type="ORF">HBE96_06395</name>
</gene>
<dbReference type="InterPro" id="IPR009343">
    <property type="entry name" value="DUF1002"/>
</dbReference>
<dbReference type="EMBL" id="JABBNI010000012">
    <property type="protein sequence ID" value="NMM62322.1"/>
    <property type="molecule type" value="Genomic_DNA"/>
</dbReference>
<sequence length="290" mass="31949">MKLKLIISKLLVVLFVMSITIYMPLSNVHADAYKNVTLGADLTDSQKQEMLKYFGVTKEEANVLEVNRDEEAKYLKGVASEKQIGTRSISCSYVEPTNEGGLKITTHNIYWVNESMIRNALITAGIKNANVKAAAPFNVSGTAALTGILKGFENSTGGKKIDENKKEAANAELVTTGNLGEKIGQDKAAGLVNEVKKEVVKEKPKNQEQVEKIVKDVTGKYNYNLSDEDIKNLTSLMNKINGLNLNFSDLKSQLNGVTDQLKVTLQSDEAKGFFAKIWAAVRSFFDNIFK</sequence>